<proteinExistence type="inferred from homology"/>
<dbReference type="SUPFAM" id="SSF46785">
    <property type="entry name" value="Winged helix' DNA-binding domain"/>
    <property type="match status" value="1"/>
</dbReference>
<keyword evidence="4" id="KW-0238">DNA-binding</keyword>
<keyword evidence="3" id="KW-0805">Transcription regulation</keyword>
<dbReference type="InterPro" id="IPR015422">
    <property type="entry name" value="PyrdxlP-dep_Trfase_small"/>
</dbReference>
<dbReference type="Proteomes" id="UP000709466">
    <property type="component" value="Unassembled WGS sequence"/>
</dbReference>
<dbReference type="Gene3D" id="1.10.10.10">
    <property type="entry name" value="Winged helix-like DNA-binding domain superfamily/Winged helix DNA-binding domain"/>
    <property type="match status" value="1"/>
</dbReference>
<dbReference type="SMART" id="SM00345">
    <property type="entry name" value="HTH_GNTR"/>
    <property type="match status" value="1"/>
</dbReference>
<dbReference type="PANTHER" id="PTHR46577:SF1">
    <property type="entry name" value="HTH-TYPE TRANSCRIPTIONAL REGULATORY PROTEIN GABR"/>
    <property type="match status" value="1"/>
</dbReference>
<sequence>MTDTIWLPDFAQSNGPKYRTLENSIRQAIRSGELGEGERLPPVRELGWQAGITPGTVARAYKNLVDAGVLESTVGRGTFVPVQRKPRVAPLDHDPAATLISPRLPDVGQSDLLREAYADYAKNVERDRLLCYPVRPTQTEAIRAFVDLHRDDPIGELHEDDVVITHGGQNAISLVLMTVLRGPSPTVLVDALSYGGFRRAAEVLRARVLGVDWDDEGPIPEEFERLCRDEGVQIFLTSSEVNNPMNRTTSIRRRHEIAEIAARHGVHILDDDCYRNGPFIGPSYRQIIPELAWYTTSPCKSFSAALRVGFVAAPTGWANRLIRAASAASYGVPDAVTAAYAYVARHPKTPQILEAARQHLAHMLETAVNCLGAHRISWRKDVPLIWLELPEGWRMGEFCRIAEREGVFVRTAEDFSLRDGRQVQGVRIALNGEMSTQRLESAMMTLNGLLARPPERISV</sequence>
<dbReference type="Gene3D" id="3.90.1150.10">
    <property type="entry name" value="Aspartate Aminotransferase, domain 1"/>
    <property type="match status" value="1"/>
</dbReference>
<dbReference type="InterPro" id="IPR036390">
    <property type="entry name" value="WH_DNA-bd_sf"/>
</dbReference>
<evidence type="ECO:0000313" key="7">
    <source>
        <dbReference type="EMBL" id="NIY72905.1"/>
    </source>
</evidence>
<reference evidence="7 8" key="1">
    <citation type="submission" date="2020-03" db="EMBL/GenBank/DDBJ databases">
        <title>Bacterial isolates of synthetic phycosphere.</title>
        <authorList>
            <person name="Fu H."/>
            <person name="Moran M.A."/>
        </authorList>
    </citation>
    <scope>NUCLEOTIDE SEQUENCE [LARGE SCALE GENOMIC DNA]</scope>
    <source>
        <strain evidence="7 8">HF1</strain>
    </source>
</reference>
<dbReference type="PANTHER" id="PTHR46577">
    <property type="entry name" value="HTH-TYPE TRANSCRIPTIONAL REGULATORY PROTEIN GABR"/>
    <property type="match status" value="1"/>
</dbReference>
<keyword evidence="5" id="KW-0804">Transcription</keyword>
<evidence type="ECO:0000256" key="1">
    <source>
        <dbReference type="ARBA" id="ARBA00005384"/>
    </source>
</evidence>
<keyword evidence="7" id="KW-0808">Transferase</keyword>
<dbReference type="InterPro" id="IPR000524">
    <property type="entry name" value="Tscrpt_reg_HTH_GntR"/>
</dbReference>
<dbReference type="EMBL" id="JAATOP010000006">
    <property type="protein sequence ID" value="NIY72905.1"/>
    <property type="molecule type" value="Genomic_DNA"/>
</dbReference>
<name>A0ABX0VXX4_9RHOB</name>
<keyword evidence="8" id="KW-1185">Reference proteome</keyword>
<comment type="similarity">
    <text evidence="1">In the C-terminal section; belongs to the class-I pyridoxal-phosphate-dependent aminotransferase family.</text>
</comment>
<dbReference type="Pfam" id="PF00155">
    <property type="entry name" value="Aminotran_1_2"/>
    <property type="match status" value="1"/>
</dbReference>
<dbReference type="CDD" id="cd00609">
    <property type="entry name" value="AAT_like"/>
    <property type="match status" value="1"/>
</dbReference>
<dbReference type="Pfam" id="PF00392">
    <property type="entry name" value="GntR"/>
    <property type="match status" value="1"/>
</dbReference>
<dbReference type="PROSITE" id="PS50949">
    <property type="entry name" value="HTH_GNTR"/>
    <property type="match status" value="1"/>
</dbReference>
<evidence type="ECO:0000256" key="4">
    <source>
        <dbReference type="ARBA" id="ARBA00023125"/>
    </source>
</evidence>
<dbReference type="CDD" id="cd07377">
    <property type="entry name" value="WHTH_GntR"/>
    <property type="match status" value="1"/>
</dbReference>
<evidence type="ECO:0000259" key="6">
    <source>
        <dbReference type="PROSITE" id="PS50949"/>
    </source>
</evidence>
<dbReference type="GO" id="GO:0008483">
    <property type="term" value="F:transaminase activity"/>
    <property type="evidence" value="ECO:0007669"/>
    <property type="project" value="UniProtKB-KW"/>
</dbReference>
<dbReference type="InterPro" id="IPR036388">
    <property type="entry name" value="WH-like_DNA-bd_sf"/>
</dbReference>
<dbReference type="Gene3D" id="3.40.640.10">
    <property type="entry name" value="Type I PLP-dependent aspartate aminotransferase-like (Major domain)"/>
    <property type="match status" value="1"/>
</dbReference>
<accession>A0ABX0VXX4</accession>
<dbReference type="InterPro" id="IPR051446">
    <property type="entry name" value="HTH_trans_reg/aminotransferase"/>
</dbReference>
<evidence type="ECO:0000256" key="3">
    <source>
        <dbReference type="ARBA" id="ARBA00023015"/>
    </source>
</evidence>
<dbReference type="InterPro" id="IPR015421">
    <property type="entry name" value="PyrdxlP-dep_Trfase_major"/>
</dbReference>
<protein>
    <submittedName>
        <fullName evidence="7">PLP-dependent aminotransferase family protein</fullName>
    </submittedName>
</protein>
<evidence type="ECO:0000256" key="2">
    <source>
        <dbReference type="ARBA" id="ARBA00022898"/>
    </source>
</evidence>
<keyword evidence="7" id="KW-0032">Aminotransferase</keyword>
<dbReference type="InterPro" id="IPR015424">
    <property type="entry name" value="PyrdxlP-dep_Trfase"/>
</dbReference>
<comment type="caution">
    <text evidence="7">The sequence shown here is derived from an EMBL/GenBank/DDBJ whole genome shotgun (WGS) entry which is preliminary data.</text>
</comment>
<evidence type="ECO:0000313" key="8">
    <source>
        <dbReference type="Proteomes" id="UP000709466"/>
    </source>
</evidence>
<organism evidence="7 8">
    <name type="scientific">Marivivens donghaensis</name>
    <dbReference type="NCBI Taxonomy" id="1699413"/>
    <lineage>
        <taxon>Bacteria</taxon>
        <taxon>Pseudomonadati</taxon>
        <taxon>Pseudomonadota</taxon>
        <taxon>Alphaproteobacteria</taxon>
        <taxon>Rhodobacterales</taxon>
        <taxon>Paracoccaceae</taxon>
        <taxon>Marivivens group</taxon>
        <taxon>Marivivens</taxon>
    </lineage>
</organism>
<dbReference type="RefSeq" id="WP_167638288.1">
    <property type="nucleotide sequence ID" value="NZ_JAATOP010000006.1"/>
</dbReference>
<evidence type="ECO:0000256" key="5">
    <source>
        <dbReference type="ARBA" id="ARBA00023163"/>
    </source>
</evidence>
<feature type="domain" description="HTH gntR-type" evidence="6">
    <location>
        <begin position="15"/>
        <end position="83"/>
    </location>
</feature>
<gene>
    <name evidence="7" type="ORF">HCZ30_10740</name>
</gene>
<keyword evidence="2" id="KW-0663">Pyridoxal phosphate</keyword>
<dbReference type="InterPro" id="IPR004839">
    <property type="entry name" value="Aminotransferase_I/II_large"/>
</dbReference>
<dbReference type="SUPFAM" id="SSF53383">
    <property type="entry name" value="PLP-dependent transferases"/>
    <property type="match status" value="1"/>
</dbReference>